<feature type="transmembrane region" description="Helical" evidence="1">
    <location>
        <begin position="275"/>
        <end position="295"/>
    </location>
</feature>
<keyword evidence="1" id="KW-0812">Transmembrane</keyword>
<dbReference type="GO" id="GO:0005886">
    <property type="term" value="C:plasma membrane"/>
    <property type="evidence" value="ECO:0007669"/>
    <property type="project" value="TreeGrafter"/>
</dbReference>
<dbReference type="NCBIfam" id="TIGR00254">
    <property type="entry name" value="GGDEF"/>
    <property type="match status" value="1"/>
</dbReference>
<evidence type="ECO:0000259" key="3">
    <source>
        <dbReference type="PROSITE" id="PS51832"/>
    </source>
</evidence>
<dbReference type="InterPro" id="IPR029787">
    <property type="entry name" value="Nucleotide_cyclase"/>
</dbReference>
<dbReference type="InterPro" id="IPR050469">
    <property type="entry name" value="Diguanylate_Cyclase"/>
</dbReference>
<dbReference type="PROSITE" id="PS51832">
    <property type="entry name" value="HD_GYP"/>
    <property type="match status" value="1"/>
</dbReference>
<gene>
    <name evidence="4" type="ORF">SAMN05421504_101545</name>
</gene>
<feature type="domain" description="HD-GYP" evidence="3">
    <location>
        <begin position="473"/>
        <end position="670"/>
    </location>
</feature>
<feature type="transmembrane region" description="Helical" evidence="1">
    <location>
        <begin position="51"/>
        <end position="72"/>
    </location>
</feature>
<keyword evidence="5" id="KW-1185">Reference proteome</keyword>
<dbReference type="SUPFAM" id="SSF55073">
    <property type="entry name" value="Nucleotide cyclase"/>
    <property type="match status" value="1"/>
</dbReference>
<dbReference type="SMART" id="SM00471">
    <property type="entry name" value="HDc"/>
    <property type="match status" value="1"/>
</dbReference>
<dbReference type="PROSITE" id="PS50887">
    <property type="entry name" value="GGDEF"/>
    <property type="match status" value="1"/>
</dbReference>
<dbReference type="PANTHER" id="PTHR45138">
    <property type="entry name" value="REGULATORY COMPONENTS OF SENSORY TRANSDUCTION SYSTEM"/>
    <property type="match status" value="1"/>
</dbReference>
<dbReference type="FunFam" id="3.30.70.270:FF:000001">
    <property type="entry name" value="Diguanylate cyclase domain protein"/>
    <property type="match status" value="1"/>
</dbReference>
<reference evidence="4 5" key="1">
    <citation type="submission" date="2016-10" db="EMBL/GenBank/DDBJ databases">
        <authorList>
            <person name="de Groot N.N."/>
        </authorList>
    </citation>
    <scope>NUCLEOTIDE SEQUENCE [LARGE SCALE GENOMIC DNA]</scope>
    <source>
        <strain evidence="4 5">CPCC 202699</strain>
    </source>
</reference>
<sequence length="680" mass="72860">MVIAAYYVTVISSAPQLLRVALYCAVSVSAFVAVFYGCVRNRPAAKLPWVLLGLGQIVYATADTSFYVAHYILDDLAFPALADVFYLGHYPLVVAGLIVLIRSRTPGWDLPAVLDAAMLAVVGGMLSWLYLIAPQATGTAPMLVKVASVGYPMMDLAMFAVALRLVLGQGRRPVAFSLLSLSLLSFVVADTVYVVQQVNGTYSAGNFLDAIWLSGNLLLGASALHPTMGKVAEPVPFGAPVPGPWRIGALCTAVLIAPATVLIENARGAHSGIPVVACACAVLFLLTIARLAGLVSQQRKLAITDALTGLRTRRHFEAQMVPELARARRAGGSVAVLIADVDHFKSVNDRYGHPVGDEVLIEIGKRLREAIRPGDHLARYGGEEFAILIRDAGPDDPAVIAERLRQQVADRPIVVSGDVWIGATISVGTASYPLHGDTPGELFGAADRALYSAKAQGRDRVVLADLSGHPPVDQHAVRSLTLDLEKVADEVDGWLSNHEHSKVVGYWSGLVATGMGLAPEVAGRVELAGRLHDIGKVLVPQEVWTKEKPLTDEEWLLVRQHPEFGCRLAKTVAGLDDVAEIIRQHHERFDGTGYPGGLAGAHIRIEARILAVCDSWAAMLAERPYQKALTEDGAVRELLSGRGTQFDPDVVATFLTLHRHRRLGPLPLLDPAGKAPAGRA</sequence>
<dbReference type="GO" id="GO:1902201">
    <property type="term" value="P:negative regulation of bacterial-type flagellum-dependent cell motility"/>
    <property type="evidence" value="ECO:0007669"/>
    <property type="project" value="TreeGrafter"/>
</dbReference>
<dbReference type="InterPro" id="IPR037522">
    <property type="entry name" value="HD_GYP_dom"/>
</dbReference>
<dbReference type="Pfam" id="PF00990">
    <property type="entry name" value="GGDEF"/>
    <property type="match status" value="1"/>
</dbReference>
<feature type="transmembrane region" description="Helical" evidence="1">
    <location>
        <begin position="113"/>
        <end position="133"/>
    </location>
</feature>
<dbReference type="Pfam" id="PF13487">
    <property type="entry name" value="HD_5"/>
    <property type="match status" value="1"/>
</dbReference>
<dbReference type="PANTHER" id="PTHR45138:SF9">
    <property type="entry name" value="DIGUANYLATE CYCLASE DGCM-RELATED"/>
    <property type="match status" value="1"/>
</dbReference>
<dbReference type="SUPFAM" id="SSF109604">
    <property type="entry name" value="HD-domain/PDEase-like"/>
    <property type="match status" value="1"/>
</dbReference>
<keyword evidence="1" id="KW-0472">Membrane</keyword>
<evidence type="ECO:0000256" key="1">
    <source>
        <dbReference type="SAM" id="Phobius"/>
    </source>
</evidence>
<dbReference type="STRING" id="589385.SAMN05421504_101545"/>
<feature type="transmembrane region" description="Helical" evidence="1">
    <location>
        <begin position="245"/>
        <end position="263"/>
    </location>
</feature>
<dbReference type="GO" id="GO:0052621">
    <property type="term" value="F:diguanylate cyclase activity"/>
    <property type="evidence" value="ECO:0007669"/>
    <property type="project" value="TreeGrafter"/>
</dbReference>
<accession>A0A1H2TH07</accession>
<dbReference type="EMBL" id="FNON01000001">
    <property type="protein sequence ID" value="SDW42564.1"/>
    <property type="molecule type" value="Genomic_DNA"/>
</dbReference>
<evidence type="ECO:0000313" key="5">
    <source>
        <dbReference type="Proteomes" id="UP000199515"/>
    </source>
</evidence>
<feature type="transmembrane region" description="Helical" evidence="1">
    <location>
        <begin position="174"/>
        <end position="195"/>
    </location>
</feature>
<feature type="transmembrane region" description="Helical" evidence="1">
    <location>
        <begin position="20"/>
        <end position="39"/>
    </location>
</feature>
<evidence type="ECO:0000259" key="2">
    <source>
        <dbReference type="PROSITE" id="PS50887"/>
    </source>
</evidence>
<organism evidence="4 5">
    <name type="scientific">Amycolatopsis xylanica</name>
    <dbReference type="NCBI Taxonomy" id="589385"/>
    <lineage>
        <taxon>Bacteria</taxon>
        <taxon>Bacillati</taxon>
        <taxon>Actinomycetota</taxon>
        <taxon>Actinomycetes</taxon>
        <taxon>Pseudonocardiales</taxon>
        <taxon>Pseudonocardiaceae</taxon>
        <taxon>Amycolatopsis</taxon>
    </lineage>
</organism>
<feature type="domain" description="GGDEF" evidence="2">
    <location>
        <begin position="332"/>
        <end position="466"/>
    </location>
</feature>
<dbReference type="CDD" id="cd01949">
    <property type="entry name" value="GGDEF"/>
    <property type="match status" value="1"/>
</dbReference>
<dbReference type="Gene3D" id="3.30.70.270">
    <property type="match status" value="1"/>
</dbReference>
<protein>
    <submittedName>
        <fullName evidence="4">Diguanylate cyclase (GGDEF) domain-containing protein</fullName>
    </submittedName>
</protein>
<name>A0A1H2TH07_9PSEU</name>
<dbReference type="AlphaFoldDB" id="A0A1H2TH07"/>
<dbReference type="CDD" id="cd00077">
    <property type="entry name" value="HDc"/>
    <property type="match status" value="1"/>
</dbReference>
<evidence type="ECO:0000313" key="4">
    <source>
        <dbReference type="EMBL" id="SDW42564.1"/>
    </source>
</evidence>
<dbReference type="InterPro" id="IPR003607">
    <property type="entry name" value="HD/PDEase_dom"/>
</dbReference>
<proteinExistence type="predicted"/>
<dbReference type="InterPro" id="IPR043128">
    <property type="entry name" value="Rev_trsase/Diguanyl_cyclase"/>
</dbReference>
<dbReference type="InterPro" id="IPR000160">
    <property type="entry name" value="GGDEF_dom"/>
</dbReference>
<dbReference type="Gene3D" id="1.10.3210.10">
    <property type="entry name" value="Hypothetical protein af1432"/>
    <property type="match status" value="1"/>
</dbReference>
<feature type="transmembrane region" description="Helical" evidence="1">
    <location>
        <begin position="84"/>
        <end position="101"/>
    </location>
</feature>
<keyword evidence="1" id="KW-1133">Transmembrane helix</keyword>
<feature type="transmembrane region" description="Helical" evidence="1">
    <location>
        <begin position="149"/>
        <end position="167"/>
    </location>
</feature>
<dbReference type="SMART" id="SM00267">
    <property type="entry name" value="GGDEF"/>
    <property type="match status" value="1"/>
</dbReference>
<dbReference type="Proteomes" id="UP000199515">
    <property type="component" value="Unassembled WGS sequence"/>
</dbReference>
<dbReference type="GO" id="GO:0043709">
    <property type="term" value="P:cell adhesion involved in single-species biofilm formation"/>
    <property type="evidence" value="ECO:0007669"/>
    <property type="project" value="TreeGrafter"/>
</dbReference>